<accession>A0A510J885</accession>
<gene>
    <name evidence="1" type="ORF">JCM16774_0381</name>
</gene>
<dbReference type="EMBL" id="AP019822">
    <property type="protein sequence ID" value="BBM35468.1"/>
    <property type="molecule type" value="Genomic_DNA"/>
</dbReference>
<reference evidence="1 2" key="1">
    <citation type="submission" date="2019-07" db="EMBL/GenBank/DDBJ databases">
        <title>Complete Genome Sequence of Leptotrichia goodfellowii Strain JCM 16774.</title>
        <authorList>
            <person name="Watanabe S."/>
            <person name="Cui L."/>
        </authorList>
    </citation>
    <scope>NUCLEOTIDE SEQUENCE [LARGE SCALE GENOMIC DNA]</scope>
    <source>
        <strain evidence="1 2">JCM16774</strain>
    </source>
</reference>
<dbReference type="OrthoDB" id="9914791at2"/>
<proteinExistence type="predicted"/>
<dbReference type="RefSeq" id="WP_026737029.1">
    <property type="nucleotide sequence ID" value="NZ_AP019822.1"/>
</dbReference>
<dbReference type="KEGG" id="lgo:JCM16774_0381"/>
<dbReference type="AlphaFoldDB" id="A0A510J885"/>
<name>A0A510J885_9FUSO</name>
<dbReference type="Proteomes" id="UP000321606">
    <property type="component" value="Chromosome"/>
</dbReference>
<evidence type="ECO:0000313" key="1">
    <source>
        <dbReference type="EMBL" id="BBM35468.1"/>
    </source>
</evidence>
<organism evidence="1 2">
    <name type="scientific">Pseudoleptotrichia goodfellowii</name>
    <dbReference type="NCBI Taxonomy" id="157692"/>
    <lineage>
        <taxon>Bacteria</taxon>
        <taxon>Fusobacteriati</taxon>
        <taxon>Fusobacteriota</taxon>
        <taxon>Fusobacteriia</taxon>
        <taxon>Fusobacteriales</taxon>
        <taxon>Leptotrichiaceae</taxon>
        <taxon>Pseudoleptotrichia</taxon>
    </lineage>
</organism>
<sequence length="238" mass="28215">MKKFVVDRVEVMETEEGMKYWGIFDKDNKNWYEEQKNFKENTLKIMYNKDSFLILGREKDVSKIAPTMVGDIIEEIEYSEEIKVNPNLYFINGEMIELKECEIIKNGKVVYDRDFKIKKIKEKLKELKEEKIKLGVKIKDGVYQPIRDTDRVLLMMIKDTIAKEKEWKYYDEEHNPVLSKITKEIIGEIFVKGEKVLNGVIIGEAKAEEALEDLIDEELKNLDIKIYFEKYYRENGGI</sequence>
<dbReference type="STRING" id="714315.GCA_000516535_00392"/>
<evidence type="ECO:0000313" key="2">
    <source>
        <dbReference type="Proteomes" id="UP000321606"/>
    </source>
</evidence>
<protein>
    <submittedName>
        <fullName evidence="1">Uncharacterized protein</fullName>
    </submittedName>
</protein>